<reference evidence="2" key="1">
    <citation type="submission" date="2013-09" db="EMBL/GenBank/DDBJ databases">
        <title>The Genome Sequence of Anopheles culicifacies species A.</title>
        <authorList>
            <consortium name="The Broad Institute Genomics Platform"/>
            <person name="Neafsey D.E."/>
            <person name="Besansky N."/>
            <person name="Howell P."/>
            <person name="Walton C."/>
            <person name="Young S.K."/>
            <person name="Zeng Q."/>
            <person name="Gargeya S."/>
            <person name="Fitzgerald M."/>
            <person name="Haas B."/>
            <person name="Abouelleil A."/>
            <person name="Allen A.W."/>
            <person name="Alvarado L."/>
            <person name="Arachchi H.M."/>
            <person name="Berlin A.M."/>
            <person name="Chapman S.B."/>
            <person name="Gainer-Dewar J."/>
            <person name="Goldberg J."/>
            <person name="Griggs A."/>
            <person name="Gujja S."/>
            <person name="Hansen M."/>
            <person name="Howarth C."/>
            <person name="Imamovic A."/>
            <person name="Ireland A."/>
            <person name="Larimer J."/>
            <person name="McCowan C."/>
            <person name="Murphy C."/>
            <person name="Pearson M."/>
            <person name="Poon T.W."/>
            <person name="Priest M."/>
            <person name="Roberts A."/>
            <person name="Saif S."/>
            <person name="Shea T."/>
            <person name="Sisk P."/>
            <person name="Sykes S."/>
            <person name="Wortman J."/>
            <person name="Nusbaum C."/>
            <person name="Birren B."/>
        </authorList>
    </citation>
    <scope>NUCLEOTIDE SEQUENCE [LARGE SCALE GENOMIC DNA]</scope>
    <source>
        <strain evidence="2">A-37</strain>
    </source>
</reference>
<dbReference type="EMBL" id="AXCM01004435">
    <property type="status" value="NOT_ANNOTATED_CDS"/>
    <property type="molecule type" value="Genomic_DNA"/>
</dbReference>
<organism evidence="1 2">
    <name type="scientific">Anopheles culicifacies</name>
    <dbReference type="NCBI Taxonomy" id="139723"/>
    <lineage>
        <taxon>Eukaryota</taxon>
        <taxon>Metazoa</taxon>
        <taxon>Ecdysozoa</taxon>
        <taxon>Arthropoda</taxon>
        <taxon>Hexapoda</taxon>
        <taxon>Insecta</taxon>
        <taxon>Pterygota</taxon>
        <taxon>Neoptera</taxon>
        <taxon>Endopterygota</taxon>
        <taxon>Diptera</taxon>
        <taxon>Nematocera</taxon>
        <taxon>Culicoidea</taxon>
        <taxon>Culicidae</taxon>
        <taxon>Anophelinae</taxon>
        <taxon>Anopheles</taxon>
        <taxon>culicifacies species complex</taxon>
    </lineage>
</organism>
<dbReference type="EnsemblMetazoa" id="ACUA021629-RA">
    <property type="protein sequence ID" value="ACUA021629-PA"/>
    <property type="gene ID" value="ACUA021629"/>
</dbReference>
<reference evidence="1" key="2">
    <citation type="submission" date="2020-05" db="UniProtKB">
        <authorList>
            <consortium name="EnsemblMetazoa"/>
        </authorList>
    </citation>
    <scope>IDENTIFICATION</scope>
    <source>
        <strain evidence="1">A-37</strain>
    </source>
</reference>
<dbReference type="AlphaFoldDB" id="A0A182MM69"/>
<sequence>MAPIVGFHLVRFCLPGMPSVPCLDKRESTMSNDALWVSDAMLDSLSMQLRDAEARRAEAERAHQLPLVEAYRAGIGKDPLILAKLSSAAHNFGLRVGPWSIY</sequence>
<evidence type="ECO:0000313" key="2">
    <source>
        <dbReference type="Proteomes" id="UP000075883"/>
    </source>
</evidence>
<name>A0A182MM69_9DIPT</name>
<dbReference type="Proteomes" id="UP000075883">
    <property type="component" value="Unassembled WGS sequence"/>
</dbReference>
<accession>A0A182MM69</accession>
<protein>
    <submittedName>
        <fullName evidence="1">Uncharacterized protein</fullName>
    </submittedName>
</protein>
<proteinExistence type="predicted"/>
<evidence type="ECO:0000313" key="1">
    <source>
        <dbReference type="EnsemblMetazoa" id="ACUA021629-PA"/>
    </source>
</evidence>
<dbReference type="VEuPathDB" id="VectorBase:ACUA021629"/>
<keyword evidence="2" id="KW-1185">Reference proteome</keyword>